<sequence>MLMRVRRVRSTLARGTAAAVLALAAALAGTQTSIAADANVSSTIRPRVDIEQLPVPPTVPQDGVCTHPTGCVSADWSGIGTPGPARDPKYVFLGITYAGAPESGPASVYSGNQVLVVRTDGTTFPNGEAWKCITCGVSYGSEIDTSQLVYPPANELPDRKRVLVSNGILECGAGGAEYAVTDPRCTPANTRIAPIYWNDRPLFERDEHGVNNGREWRLSPDGERLLFNVVDFRVLTIVPYVGRIAYDQEKGRYHLTDVVALQNPAAAYQPMVVEDGNRLRFNQAGMVGEPRGWTADGRATLGIQSLNSDSMDAWATDLSTGASRPLTRQAHYTDPMAMSPDGRWLLAEEVNGSGRLDFISGMPGIPPLTAQAGTAPYVSGIRNHGNRRFFSPWLVDPKTGRGFQINAGSDPNWNIAADPAWLADSTAVVYTENLACGANPTPHRCADSTEPGGRNSRVMIARFPDFKPSAPVAPAPFPEKTWGQPYDPNTPPQQPKPVPTGTYTLRGKAQGSATVWITNNSVGTQTLSLAVAYRNYSDDGTNIINGTEKVERVSNTALGCTPGTATALSCLKWTEDLKLSGRQSGTKRTGPDGFTLGPSAMFRNDFQAVGTLTTTIDGTAYTQPANGS</sequence>
<feature type="chain" id="PRO_5046736253" evidence="2">
    <location>
        <begin position="36"/>
        <end position="628"/>
    </location>
</feature>
<evidence type="ECO:0000313" key="4">
    <source>
        <dbReference type="Proteomes" id="UP001500456"/>
    </source>
</evidence>
<dbReference type="EMBL" id="BAAAZX010000021">
    <property type="protein sequence ID" value="GAA4013750.1"/>
    <property type="molecule type" value="Genomic_DNA"/>
</dbReference>
<organism evidence="3 4">
    <name type="scientific">Streptomyces plumbiresistens</name>
    <dbReference type="NCBI Taxonomy" id="511811"/>
    <lineage>
        <taxon>Bacteria</taxon>
        <taxon>Bacillati</taxon>
        <taxon>Actinomycetota</taxon>
        <taxon>Actinomycetes</taxon>
        <taxon>Kitasatosporales</taxon>
        <taxon>Streptomycetaceae</taxon>
        <taxon>Streptomyces</taxon>
    </lineage>
</organism>
<feature type="region of interest" description="Disordered" evidence="1">
    <location>
        <begin position="472"/>
        <end position="497"/>
    </location>
</feature>
<comment type="caution">
    <text evidence="3">The sequence shown here is derived from an EMBL/GenBank/DDBJ whole genome shotgun (WGS) entry which is preliminary data.</text>
</comment>
<keyword evidence="4" id="KW-1185">Reference proteome</keyword>
<dbReference type="SUPFAM" id="SSF82171">
    <property type="entry name" value="DPP6 N-terminal domain-like"/>
    <property type="match status" value="1"/>
</dbReference>
<feature type="signal peptide" evidence="2">
    <location>
        <begin position="1"/>
        <end position="35"/>
    </location>
</feature>
<accession>A0ABP7SMA1</accession>
<evidence type="ECO:0000313" key="3">
    <source>
        <dbReference type="EMBL" id="GAA4013750.1"/>
    </source>
</evidence>
<keyword evidence="2" id="KW-0732">Signal</keyword>
<evidence type="ECO:0000256" key="1">
    <source>
        <dbReference type="SAM" id="MobiDB-lite"/>
    </source>
</evidence>
<reference evidence="4" key="1">
    <citation type="journal article" date="2019" name="Int. J. Syst. Evol. Microbiol.">
        <title>The Global Catalogue of Microorganisms (GCM) 10K type strain sequencing project: providing services to taxonomists for standard genome sequencing and annotation.</title>
        <authorList>
            <consortium name="The Broad Institute Genomics Platform"/>
            <consortium name="The Broad Institute Genome Sequencing Center for Infectious Disease"/>
            <person name="Wu L."/>
            <person name="Ma J."/>
        </authorList>
    </citation>
    <scope>NUCLEOTIDE SEQUENCE [LARGE SCALE GENOMIC DNA]</scope>
    <source>
        <strain evidence="4">JCM 16924</strain>
    </source>
</reference>
<protein>
    <submittedName>
        <fullName evidence="3">Uncharacterized protein</fullName>
    </submittedName>
</protein>
<evidence type="ECO:0000256" key="2">
    <source>
        <dbReference type="SAM" id="SignalP"/>
    </source>
</evidence>
<dbReference type="Proteomes" id="UP001500456">
    <property type="component" value="Unassembled WGS sequence"/>
</dbReference>
<gene>
    <name evidence="3" type="ORF">GCM10022232_65200</name>
</gene>
<dbReference type="InterPro" id="IPR011042">
    <property type="entry name" value="6-blade_b-propeller_TolB-like"/>
</dbReference>
<feature type="compositionally biased region" description="Pro residues" evidence="1">
    <location>
        <begin position="488"/>
        <end position="497"/>
    </location>
</feature>
<name>A0ABP7SMA1_9ACTN</name>
<proteinExistence type="predicted"/>
<dbReference type="Gene3D" id="2.120.10.30">
    <property type="entry name" value="TolB, C-terminal domain"/>
    <property type="match status" value="1"/>
</dbReference>